<evidence type="ECO:0000313" key="6">
    <source>
        <dbReference type="Proteomes" id="UP000245916"/>
    </source>
</evidence>
<dbReference type="InterPro" id="IPR000524">
    <property type="entry name" value="Tscrpt_reg_HTH_GntR"/>
</dbReference>
<dbReference type="RefSeq" id="WP_109269743.1">
    <property type="nucleotide sequence ID" value="NZ_QFFF01000001.1"/>
</dbReference>
<dbReference type="PANTHER" id="PTHR43537:SF41">
    <property type="entry name" value="TRANSCRIPTIONAL REGULATORY PROTEIN"/>
    <property type="match status" value="1"/>
</dbReference>
<sequence length="223" mass="25370">MSKVAIEPIERVSIVDSIADRLRDRILSSDLPEGCQLRQEAVAEEYSVSRMPVREALRQLEAQGLVVFHPHRGAVVSRLEPAEIEELYDLRALIETDLVRRAAPLATAADICASEAALKASEEIYEQRDVGRWGELNWRFHEALYRPANRARSLGIAQTLNFNTDRYIRLQLSLTGRSIERTKQEHRDLFDAYCTGHGDKAAEHLHAHLVHARDALMSRLRAR</sequence>
<dbReference type="CDD" id="cd07377">
    <property type="entry name" value="WHTH_GntR"/>
    <property type="match status" value="1"/>
</dbReference>
<accession>A0A2U2IZT7</accession>
<dbReference type="SMART" id="SM00895">
    <property type="entry name" value="FCD"/>
    <property type="match status" value="1"/>
</dbReference>
<dbReference type="Pfam" id="PF07729">
    <property type="entry name" value="FCD"/>
    <property type="match status" value="1"/>
</dbReference>
<dbReference type="PRINTS" id="PR00035">
    <property type="entry name" value="HTHGNTR"/>
</dbReference>
<dbReference type="SMART" id="SM00345">
    <property type="entry name" value="HTH_GNTR"/>
    <property type="match status" value="1"/>
</dbReference>
<dbReference type="OrthoDB" id="7620579at2"/>
<dbReference type="InterPro" id="IPR008920">
    <property type="entry name" value="TF_FadR/GntR_C"/>
</dbReference>
<dbReference type="EMBL" id="QFFF01000001">
    <property type="protein sequence ID" value="PWG01602.1"/>
    <property type="molecule type" value="Genomic_DNA"/>
</dbReference>
<proteinExistence type="predicted"/>
<name>A0A2U2IZT7_9SPHN</name>
<dbReference type="SUPFAM" id="SSF46785">
    <property type="entry name" value="Winged helix' DNA-binding domain"/>
    <property type="match status" value="1"/>
</dbReference>
<dbReference type="Gene3D" id="1.10.10.10">
    <property type="entry name" value="Winged helix-like DNA-binding domain superfamily/Winged helix DNA-binding domain"/>
    <property type="match status" value="1"/>
</dbReference>
<dbReference type="PROSITE" id="PS50949">
    <property type="entry name" value="HTH_GNTR"/>
    <property type="match status" value="1"/>
</dbReference>
<dbReference type="PANTHER" id="PTHR43537">
    <property type="entry name" value="TRANSCRIPTIONAL REGULATOR, GNTR FAMILY"/>
    <property type="match status" value="1"/>
</dbReference>
<evidence type="ECO:0000313" key="5">
    <source>
        <dbReference type="EMBL" id="PWG01602.1"/>
    </source>
</evidence>
<dbReference type="SUPFAM" id="SSF48008">
    <property type="entry name" value="GntR ligand-binding domain-like"/>
    <property type="match status" value="1"/>
</dbReference>
<organism evidence="5 6">
    <name type="scientific">Allosphingosinicella humi</name>
    <dbReference type="NCBI Taxonomy" id="2068657"/>
    <lineage>
        <taxon>Bacteria</taxon>
        <taxon>Pseudomonadati</taxon>
        <taxon>Pseudomonadota</taxon>
        <taxon>Alphaproteobacteria</taxon>
        <taxon>Sphingomonadales</taxon>
        <taxon>Sphingomonadaceae</taxon>
        <taxon>Allosphingosinicella</taxon>
    </lineage>
</organism>
<dbReference type="InterPro" id="IPR036390">
    <property type="entry name" value="WH_DNA-bd_sf"/>
</dbReference>
<evidence type="ECO:0000256" key="3">
    <source>
        <dbReference type="ARBA" id="ARBA00023163"/>
    </source>
</evidence>
<dbReference type="GO" id="GO:0003677">
    <property type="term" value="F:DNA binding"/>
    <property type="evidence" value="ECO:0007669"/>
    <property type="project" value="UniProtKB-KW"/>
</dbReference>
<comment type="caution">
    <text evidence="5">The sequence shown here is derived from an EMBL/GenBank/DDBJ whole genome shotgun (WGS) entry which is preliminary data.</text>
</comment>
<feature type="domain" description="HTH gntR-type" evidence="4">
    <location>
        <begin position="12"/>
        <end position="79"/>
    </location>
</feature>
<dbReference type="InterPro" id="IPR011711">
    <property type="entry name" value="GntR_C"/>
</dbReference>
<keyword evidence="2" id="KW-0238">DNA-binding</keyword>
<protein>
    <submittedName>
        <fullName evidence="5">GntR family transcriptional regulator</fullName>
    </submittedName>
</protein>
<evidence type="ECO:0000259" key="4">
    <source>
        <dbReference type="PROSITE" id="PS50949"/>
    </source>
</evidence>
<evidence type="ECO:0000256" key="1">
    <source>
        <dbReference type="ARBA" id="ARBA00023015"/>
    </source>
</evidence>
<keyword evidence="6" id="KW-1185">Reference proteome</keyword>
<dbReference type="Proteomes" id="UP000245916">
    <property type="component" value="Unassembled WGS sequence"/>
</dbReference>
<dbReference type="AlphaFoldDB" id="A0A2U2IZT7"/>
<dbReference type="Gene3D" id="1.20.120.530">
    <property type="entry name" value="GntR ligand-binding domain-like"/>
    <property type="match status" value="1"/>
</dbReference>
<reference evidence="5 6" key="1">
    <citation type="submission" date="2018-05" db="EMBL/GenBank/DDBJ databases">
        <title>Genome of Sphingosinicella humi QZX222.</title>
        <authorList>
            <person name="Qiao Z."/>
            <person name="Wang G."/>
        </authorList>
    </citation>
    <scope>NUCLEOTIDE SEQUENCE [LARGE SCALE GENOMIC DNA]</scope>
    <source>
        <strain evidence="5 6">QZX222</strain>
    </source>
</reference>
<keyword evidence="3" id="KW-0804">Transcription</keyword>
<evidence type="ECO:0000256" key="2">
    <source>
        <dbReference type="ARBA" id="ARBA00023125"/>
    </source>
</evidence>
<gene>
    <name evidence="5" type="ORF">DF286_00975</name>
</gene>
<dbReference type="InterPro" id="IPR036388">
    <property type="entry name" value="WH-like_DNA-bd_sf"/>
</dbReference>
<dbReference type="GO" id="GO:0003700">
    <property type="term" value="F:DNA-binding transcription factor activity"/>
    <property type="evidence" value="ECO:0007669"/>
    <property type="project" value="InterPro"/>
</dbReference>
<dbReference type="Pfam" id="PF00392">
    <property type="entry name" value="GntR"/>
    <property type="match status" value="1"/>
</dbReference>
<keyword evidence="1" id="KW-0805">Transcription regulation</keyword>